<proteinExistence type="predicted"/>
<evidence type="ECO:0000256" key="1">
    <source>
        <dbReference type="PROSITE-ProRule" id="PRU00176"/>
    </source>
</evidence>
<dbReference type="InterPro" id="IPR012677">
    <property type="entry name" value="Nucleotide-bd_a/b_plait_sf"/>
</dbReference>
<name>A0A8J4GBG0_9CHLO</name>
<feature type="domain" description="RRM" evidence="3">
    <location>
        <begin position="348"/>
        <end position="424"/>
    </location>
</feature>
<organism evidence="4 5">
    <name type="scientific">Volvox reticuliferus</name>
    <dbReference type="NCBI Taxonomy" id="1737510"/>
    <lineage>
        <taxon>Eukaryota</taxon>
        <taxon>Viridiplantae</taxon>
        <taxon>Chlorophyta</taxon>
        <taxon>core chlorophytes</taxon>
        <taxon>Chlorophyceae</taxon>
        <taxon>CS clade</taxon>
        <taxon>Chlamydomonadales</taxon>
        <taxon>Volvocaceae</taxon>
        <taxon>Volvox</taxon>
    </lineage>
</organism>
<dbReference type="Gene3D" id="3.30.428.10">
    <property type="entry name" value="HIT-like"/>
    <property type="match status" value="1"/>
</dbReference>
<reference evidence="4" key="1">
    <citation type="journal article" date="2021" name="Proc. Natl. Acad. Sci. U.S.A.">
        <title>Three genomes in the algal genus Volvox reveal the fate of a haploid sex-determining region after a transition to homothallism.</title>
        <authorList>
            <person name="Yamamoto K."/>
            <person name="Hamaji T."/>
            <person name="Kawai-Toyooka H."/>
            <person name="Matsuzaki R."/>
            <person name="Takahashi F."/>
            <person name="Nishimura Y."/>
            <person name="Kawachi M."/>
            <person name="Noguchi H."/>
            <person name="Minakuchi Y."/>
            <person name="Umen J.G."/>
            <person name="Toyoda A."/>
            <person name="Nozaki H."/>
        </authorList>
    </citation>
    <scope>NUCLEOTIDE SEQUENCE</scope>
    <source>
        <strain evidence="4">NIES-3785</strain>
    </source>
</reference>
<dbReference type="CDD" id="cd07380">
    <property type="entry name" value="MPP_CWF19_N"/>
    <property type="match status" value="1"/>
</dbReference>
<gene>
    <name evidence="4" type="ORF">Vretimale_8428</name>
</gene>
<dbReference type="GO" id="GO:0061632">
    <property type="term" value="F:RNA lariat debranching enzyme activator activity"/>
    <property type="evidence" value="ECO:0007669"/>
    <property type="project" value="TreeGrafter"/>
</dbReference>
<dbReference type="EMBL" id="BNCQ01000014">
    <property type="protein sequence ID" value="GIM03760.1"/>
    <property type="molecule type" value="Genomic_DNA"/>
</dbReference>
<dbReference type="SMART" id="SM00360">
    <property type="entry name" value="RRM"/>
    <property type="match status" value="1"/>
</dbReference>
<dbReference type="AlphaFoldDB" id="A0A8J4GBG0"/>
<dbReference type="Pfam" id="PF04677">
    <property type="entry name" value="CwfJ_C_1"/>
    <property type="match status" value="1"/>
</dbReference>
<dbReference type="SUPFAM" id="SSF54197">
    <property type="entry name" value="HIT-like"/>
    <property type="match status" value="1"/>
</dbReference>
<keyword evidence="1" id="KW-0694">RNA-binding</keyword>
<evidence type="ECO:0000313" key="5">
    <source>
        <dbReference type="Proteomes" id="UP000722791"/>
    </source>
</evidence>
<dbReference type="PANTHER" id="PTHR12072">
    <property type="entry name" value="CWF19, CELL CYCLE CONTROL PROTEIN"/>
    <property type="match status" value="1"/>
</dbReference>
<dbReference type="InterPro" id="IPR040194">
    <property type="entry name" value="Cwf19-like"/>
</dbReference>
<dbReference type="InterPro" id="IPR036265">
    <property type="entry name" value="HIT-like_sf"/>
</dbReference>
<dbReference type="PROSITE" id="PS50102">
    <property type="entry name" value="RRM"/>
    <property type="match status" value="1"/>
</dbReference>
<dbReference type="PANTHER" id="PTHR12072:SF4">
    <property type="entry name" value="CWF19-LIKE PROTEIN 1"/>
    <property type="match status" value="1"/>
</dbReference>
<dbReference type="Pfam" id="PF00076">
    <property type="entry name" value="RRM_1"/>
    <property type="match status" value="1"/>
</dbReference>
<evidence type="ECO:0000256" key="2">
    <source>
        <dbReference type="SAM" id="MobiDB-lite"/>
    </source>
</evidence>
<dbReference type="InterPro" id="IPR006767">
    <property type="entry name" value="Cwf19-like_C_dom-2"/>
</dbReference>
<dbReference type="Pfam" id="PF04676">
    <property type="entry name" value="CwfJ_C_2"/>
    <property type="match status" value="1"/>
</dbReference>
<accession>A0A8J4GBG0</accession>
<dbReference type="Proteomes" id="UP000722791">
    <property type="component" value="Unassembled WGS sequence"/>
</dbReference>
<feature type="compositionally biased region" description="Basic and acidic residues" evidence="2">
    <location>
        <begin position="680"/>
        <end position="694"/>
    </location>
</feature>
<dbReference type="SUPFAM" id="SSF54928">
    <property type="entry name" value="RNA-binding domain, RBD"/>
    <property type="match status" value="1"/>
</dbReference>
<feature type="region of interest" description="Disordered" evidence="2">
    <location>
        <begin position="301"/>
        <end position="345"/>
    </location>
</feature>
<dbReference type="GO" id="GO:0000398">
    <property type="term" value="P:mRNA splicing, via spliceosome"/>
    <property type="evidence" value="ECO:0007669"/>
    <property type="project" value="TreeGrafter"/>
</dbReference>
<protein>
    <recommendedName>
        <fullName evidence="3">RRM domain-containing protein</fullName>
    </recommendedName>
</protein>
<dbReference type="InterPro" id="IPR000504">
    <property type="entry name" value="RRM_dom"/>
</dbReference>
<dbReference type="GO" id="GO:0071014">
    <property type="term" value="C:post-mRNA release spliceosomal complex"/>
    <property type="evidence" value="ECO:0007669"/>
    <property type="project" value="TreeGrafter"/>
</dbReference>
<evidence type="ECO:0000313" key="4">
    <source>
        <dbReference type="EMBL" id="GIM03760.1"/>
    </source>
</evidence>
<dbReference type="InterPro" id="IPR035979">
    <property type="entry name" value="RBD_domain_sf"/>
</dbReference>
<dbReference type="InterPro" id="IPR006768">
    <property type="entry name" value="Cwf19-like_C_dom-1"/>
</dbReference>
<sequence length="694" mass="74480">MSAVKVLFSGAVEGDLPGLFKKIEGVNKKNGPFEALFCTGQFFGPGDDTAEPNDALVSYVTGEGIIPVPTYFIGGFGSGSSAVLTALPAAKAPFKYLGRSGVANINGLNVAFLDGTYNHPIFTGSKQASSQSGSCPYYTKEDVEWLKVRSYTCATGCDRQAEAKTAQLQALQGEVDVLLTCEWPRGITTGIEGPLPLPQNFRPNASGSDVVSELVDLARPRYHIAGGEVIHYTRPPFSHRDLGAGIRVTRFVGLAPQGHPSKAKALHALSLVPAANMEPEALSVVPEGCTPSPFELRKAKRDQEEMNAGGEFSRWQQPGGAAKKQKREAAATPQPLPGRTDVPRDPWKTVAVKNVPWAAGENDIAAFFSQAGQVANVWRGTHRDGRVQHITFVQFGSREEASRSLQLNGADFNGRQVFVEPSTAGTAGSNRRATEAAEGGAGGSGEGKPVEGCWFCLGSAAADTELVASVGEEVYLAVDKGPITPEHVLIVPIDHLSASVALSPRCFAEVERYLSALRSMYTSLGRELVAFERHLYLRTKGGNHCHINVVGVTPAAGKRAGDAFRAAAATAGYTLELLPPLARGSGPDELRQQLLQALGGADTEYFMALLPDGSRLVRPLMRGERWPMALGREVLADLAGVPERASWKQCSSSPEEERQRVEQFRQLFKPFDVMQQAEDGGEKREKGQGQQVRE</sequence>
<feature type="region of interest" description="Disordered" evidence="2">
    <location>
        <begin position="674"/>
        <end position="694"/>
    </location>
</feature>
<comment type="caution">
    <text evidence="4">The sequence shown here is derived from an EMBL/GenBank/DDBJ whole genome shotgun (WGS) entry which is preliminary data.</text>
</comment>
<dbReference type="GO" id="GO:0003723">
    <property type="term" value="F:RNA binding"/>
    <property type="evidence" value="ECO:0007669"/>
    <property type="project" value="UniProtKB-UniRule"/>
</dbReference>
<dbReference type="Gene3D" id="3.30.70.330">
    <property type="match status" value="1"/>
</dbReference>
<feature type="region of interest" description="Disordered" evidence="2">
    <location>
        <begin position="421"/>
        <end position="446"/>
    </location>
</feature>
<evidence type="ECO:0000259" key="3">
    <source>
        <dbReference type="PROSITE" id="PS50102"/>
    </source>
</evidence>